<gene>
    <name evidence="1" type="ORF">QE152_g24429</name>
</gene>
<protein>
    <submittedName>
        <fullName evidence="1">Uncharacterized protein</fullName>
    </submittedName>
</protein>
<keyword evidence="2" id="KW-1185">Reference proteome</keyword>
<sequence>MDIKKNKQFVIDSRKLVLGILQQNKKIEEGFDELYNDFVTNEVLRVEVLTDNRSAFKERQSDEEDEVALPPITMSRTCDVFDALKPIRTFCFCSPEEDDTTFKQVNTLENFVLNQSLRCLIQKSRGDYLQLRLSKENI</sequence>
<dbReference type="AlphaFoldDB" id="A0AAW1KF19"/>
<reference evidence="1 2" key="1">
    <citation type="journal article" date="2024" name="BMC Genomics">
        <title>De novo assembly and annotation of Popillia japonica's genome with initial clues to its potential as an invasive pest.</title>
        <authorList>
            <person name="Cucini C."/>
            <person name="Boschi S."/>
            <person name="Funari R."/>
            <person name="Cardaioli E."/>
            <person name="Iannotti N."/>
            <person name="Marturano G."/>
            <person name="Paoli F."/>
            <person name="Bruttini M."/>
            <person name="Carapelli A."/>
            <person name="Frati F."/>
            <person name="Nardi F."/>
        </authorList>
    </citation>
    <scope>NUCLEOTIDE SEQUENCE [LARGE SCALE GENOMIC DNA]</scope>
    <source>
        <strain evidence="1">DMR45628</strain>
    </source>
</reference>
<accession>A0AAW1KF19</accession>
<dbReference type="EMBL" id="JASPKY010000248">
    <property type="protein sequence ID" value="KAK9716988.1"/>
    <property type="molecule type" value="Genomic_DNA"/>
</dbReference>
<name>A0AAW1KF19_POPJA</name>
<evidence type="ECO:0000313" key="2">
    <source>
        <dbReference type="Proteomes" id="UP001458880"/>
    </source>
</evidence>
<dbReference type="Proteomes" id="UP001458880">
    <property type="component" value="Unassembled WGS sequence"/>
</dbReference>
<comment type="caution">
    <text evidence="1">The sequence shown here is derived from an EMBL/GenBank/DDBJ whole genome shotgun (WGS) entry which is preliminary data.</text>
</comment>
<evidence type="ECO:0000313" key="1">
    <source>
        <dbReference type="EMBL" id="KAK9716988.1"/>
    </source>
</evidence>
<proteinExistence type="predicted"/>
<organism evidence="1 2">
    <name type="scientific">Popillia japonica</name>
    <name type="common">Japanese beetle</name>
    <dbReference type="NCBI Taxonomy" id="7064"/>
    <lineage>
        <taxon>Eukaryota</taxon>
        <taxon>Metazoa</taxon>
        <taxon>Ecdysozoa</taxon>
        <taxon>Arthropoda</taxon>
        <taxon>Hexapoda</taxon>
        <taxon>Insecta</taxon>
        <taxon>Pterygota</taxon>
        <taxon>Neoptera</taxon>
        <taxon>Endopterygota</taxon>
        <taxon>Coleoptera</taxon>
        <taxon>Polyphaga</taxon>
        <taxon>Scarabaeiformia</taxon>
        <taxon>Scarabaeidae</taxon>
        <taxon>Rutelinae</taxon>
        <taxon>Popillia</taxon>
    </lineage>
</organism>